<dbReference type="Pfam" id="PF02311">
    <property type="entry name" value="AraC_binding"/>
    <property type="match status" value="1"/>
</dbReference>
<dbReference type="GO" id="GO:0043565">
    <property type="term" value="F:sequence-specific DNA binding"/>
    <property type="evidence" value="ECO:0007669"/>
    <property type="project" value="InterPro"/>
</dbReference>
<keyword evidence="2" id="KW-0238">DNA-binding</keyword>
<dbReference type="GO" id="GO:0003700">
    <property type="term" value="F:DNA-binding transcription factor activity"/>
    <property type="evidence" value="ECO:0007669"/>
    <property type="project" value="InterPro"/>
</dbReference>
<dbReference type="InterPro" id="IPR014710">
    <property type="entry name" value="RmlC-like_jellyroll"/>
</dbReference>
<dbReference type="InterPro" id="IPR009057">
    <property type="entry name" value="Homeodomain-like_sf"/>
</dbReference>
<dbReference type="AlphaFoldDB" id="A0A1A6AYI2"/>
<dbReference type="EMBL" id="LROS01000010">
    <property type="protein sequence ID" value="OBR95083.1"/>
    <property type="molecule type" value="Genomic_DNA"/>
</dbReference>
<evidence type="ECO:0000256" key="2">
    <source>
        <dbReference type="ARBA" id="ARBA00023125"/>
    </source>
</evidence>
<dbReference type="RefSeq" id="WP_065077297.1">
    <property type="nucleotide sequence ID" value="NZ_LROS01000010.1"/>
</dbReference>
<accession>A0A1A6AYI2</accession>
<dbReference type="InterPro" id="IPR050204">
    <property type="entry name" value="AraC_XylS_family_regulators"/>
</dbReference>
<dbReference type="InterPro" id="IPR003313">
    <property type="entry name" value="AraC-bd"/>
</dbReference>
<reference evidence="5 6" key="1">
    <citation type="journal article" date="2012" name="Front. Microbiol.">
        <title>Draft Genome Sequence of the Virulent Strain 01-B526 of the Fish Pathogen Aeromonas salmonicida.</title>
        <authorList>
            <person name="Charette S.J."/>
            <person name="Brochu F."/>
            <person name="Boyle B."/>
            <person name="Filion G."/>
            <person name="Tanaka K.H."/>
            <person name="Derome N."/>
        </authorList>
    </citation>
    <scope>NUCLEOTIDE SEQUENCE [LARGE SCALE GENOMIC DNA]</scope>
    <source>
        <strain evidence="5 6">P11</strain>
    </source>
</reference>
<dbReference type="Proteomes" id="UP000093954">
    <property type="component" value="Unassembled WGS sequence"/>
</dbReference>
<organism evidence="5 6">
    <name type="scientific">Clostridium ragsdalei P11</name>
    <dbReference type="NCBI Taxonomy" id="1353534"/>
    <lineage>
        <taxon>Bacteria</taxon>
        <taxon>Bacillati</taxon>
        <taxon>Bacillota</taxon>
        <taxon>Clostridia</taxon>
        <taxon>Eubacteriales</taxon>
        <taxon>Clostridiaceae</taxon>
        <taxon>Clostridium</taxon>
    </lineage>
</organism>
<evidence type="ECO:0000313" key="6">
    <source>
        <dbReference type="Proteomes" id="UP000093954"/>
    </source>
</evidence>
<keyword evidence="6" id="KW-1185">Reference proteome</keyword>
<evidence type="ECO:0000256" key="1">
    <source>
        <dbReference type="ARBA" id="ARBA00023015"/>
    </source>
</evidence>
<dbReference type="PANTHER" id="PTHR46796">
    <property type="entry name" value="HTH-TYPE TRANSCRIPTIONAL ACTIVATOR RHAS-RELATED"/>
    <property type="match status" value="1"/>
</dbReference>
<proteinExistence type="predicted"/>
<dbReference type="InterPro" id="IPR018060">
    <property type="entry name" value="HTH_AraC"/>
</dbReference>
<dbReference type="Pfam" id="PF12833">
    <property type="entry name" value="HTH_18"/>
    <property type="match status" value="1"/>
</dbReference>
<keyword evidence="1" id="KW-0805">Transcription regulation</keyword>
<comment type="caution">
    <text evidence="5">The sequence shown here is derived from an EMBL/GenBank/DDBJ whole genome shotgun (WGS) entry which is preliminary data.</text>
</comment>
<dbReference type="PATRIC" id="fig|1353534.3.peg.936"/>
<name>A0A1A6AYI2_9CLOT</name>
<dbReference type="PROSITE" id="PS01124">
    <property type="entry name" value="HTH_ARAC_FAMILY_2"/>
    <property type="match status" value="1"/>
</dbReference>
<dbReference type="SMART" id="SM00342">
    <property type="entry name" value="HTH_ARAC"/>
    <property type="match status" value="1"/>
</dbReference>
<dbReference type="InterPro" id="IPR037923">
    <property type="entry name" value="HTH-like"/>
</dbReference>
<dbReference type="Gene3D" id="1.10.10.60">
    <property type="entry name" value="Homeodomain-like"/>
    <property type="match status" value="1"/>
</dbReference>
<protein>
    <submittedName>
        <fullName evidence="5">Multiple antibiotic resistance protein MarA</fullName>
    </submittedName>
</protein>
<feature type="domain" description="HTH araC/xylS-type" evidence="4">
    <location>
        <begin position="157"/>
        <end position="254"/>
    </location>
</feature>
<keyword evidence="3" id="KW-0804">Transcription</keyword>
<dbReference type="Gene3D" id="2.60.120.10">
    <property type="entry name" value="Jelly Rolls"/>
    <property type="match status" value="1"/>
</dbReference>
<dbReference type="SUPFAM" id="SSF46689">
    <property type="entry name" value="Homeodomain-like"/>
    <property type="match status" value="2"/>
</dbReference>
<gene>
    <name evidence="5" type="primary">marA</name>
    <name evidence="5" type="ORF">CLRAG_09210</name>
</gene>
<sequence>MYREKNKINFYCNKNVEIIREKSFHSFPRHSHNAFCIGIVTNGIIRLNVERQEYLLEKGDVYFIPPHIEHTISAINKTQYEYIVLCMNSNVKKYNNNSLCRYVFKDRIVEMAILNMIQNYNHSNNTVCFENILLYFLKQYIKIDHNCKKHTNIKIISLTSDFIKDNLNETFNLQKLSNYANISKYHLLRLFKNQMGVTPYQFYIQEKIKQIRKGLLKQQPISDLVFNFNFSDESHLCNTFKKHIGITPMQFKSSCRNFD</sequence>
<evidence type="ECO:0000259" key="4">
    <source>
        <dbReference type="PROSITE" id="PS01124"/>
    </source>
</evidence>
<dbReference type="SUPFAM" id="SSF51215">
    <property type="entry name" value="Regulatory protein AraC"/>
    <property type="match status" value="1"/>
</dbReference>
<evidence type="ECO:0000256" key="3">
    <source>
        <dbReference type="ARBA" id="ARBA00023163"/>
    </source>
</evidence>
<evidence type="ECO:0000313" key="5">
    <source>
        <dbReference type="EMBL" id="OBR95083.1"/>
    </source>
</evidence>